<dbReference type="eggNOG" id="COG4198">
    <property type="taxonomic scope" value="Bacteria"/>
</dbReference>
<dbReference type="PANTHER" id="PTHR36454:SF1">
    <property type="entry name" value="DUF1015 DOMAIN-CONTAINING PROTEIN"/>
    <property type="match status" value="1"/>
</dbReference>
<organism evidence="1 2">
    <name type="scientific">Syntrophomonas wolfei subsp. wolfei (strain DSM 2245B / Goettingen)</name>
    <dbReference type="NCBI Taxonomy" id="335541"/>
    <lineage>
        <taxon>Bacteria</taxon>
        <taxon>Bacillati</taxon>
        <taxon>Bacillota</taxon>
        <taxon>Clostridia</taxon>
        <taxon>Eubacteriales</taxon>
        <taxon>Syntrophomonadaceae</taxon>
        <taxon>Syntrophomonas</taxon>
    </lineage>
</organism>
<dbReference type="KEGG" id="swo:Swol_0652"/>
<keyword evidence="2" id="KW-1185">Reference proteome</keyword>
<dbReference type="PANTHER" id="PTHR36454">
    <property type="entry name" value="LMO2823 PROTEIN"/>
    <property type="match status" value="1"/>
</dbReference>
<protein>
    <submittedName>
        <fullName evidence="1">Conserved putative phosphatase</fullName>
    </submittedName>
</protein>
<dbReference type="Proteomes" id="UP000001968">
    <property type="component" value="Chromosome"/>
</dbReference>
<dbReference type="RefSeq" id="WP_011640084.1">
    <property type="nucleotide sequence ID" value="NC_008346.1"/>
</dbReference>
<dbReference type="PIRSF" id="PIRSF033563">
    <property type="entry name" value="UCP033563"/>
    <property type="match status" value="1"/>
</dbReference>
<dbReference type="STRING" id="335541.Swol_0652"/>
<dbReference type="HOGENOM" id="CLU_031277_2_0_9"/>
<proteinExistence type="predicted"/>
<dbReference type="OrthoDB" id="9781616at2"/>
<name>Q0AZ75_SYNWW</name>
<evidence type="ECO:0000313" key="2">
    <source>
        <dbReference type="Proteomes" id="UP000001968"/>
    </source>
</evidence>
<sequence length="433" mass="49873">MADIIPFKGLRYNPEKISNLASVVTPPYDIIDESAQARYYAENPANVIRLELGLMFPQDSSSNNRYTRAAQYLEKWQEDQTLLAEDKAALYLYQQEFNFRGEKVVRTGFVCGLKLEPYENGNILPHEETLSKPKADRLQLMRATNSNFSSIFGLYSDEQKEAEKLLFAEVKEQAPDINIIDEAGETHKIWVIKNEELIERIVALLADRPVYIADGHHRYETALEYYHEMKEQGFQGYDYVMATLVNVFDEGLVVLPTHRLVGNIPSFKLDAFINRLADLFAIELYKDKNIGAFMQELESKAKEHKVFGLYSGKDLYFLELNNPEQASDLLPDNKSAAWENLDVALLDNIILDQLLGINEQKRRSQENLAYTRSEEWLMEQVDNRNYQLGFLLNPTRVEEIIAVAQARDKMPQKSTYFYPKLITGLIINNLSIN</sequence>
<accession>Q0AZ75</accession>
<gene>
    <name evidence="1" type="ordered locus">Swol_0652</name>
</gene>
<reference evidence="2" key="1">
    <citation type="journal article" date="2010" name="Environ. Microbiol.">
        <title>The genome of Syntrophomonas wolfei: new insights into syntrophic metabolism and biohydrogen production.</title>
        <authorList>
            <person name="Sieber J.R."/>
            <person name="Sims D.R."/>
            <person name="Han C."/>
            <person name="Kim E."/>
            <person name="Lykidis A."/>
            <person name="Lapidus A.L."/>
            <person name="McDonnald E."/>
            <person name="Rohlin L."/>
            <person name="Culley D.E."/>
            <person name="Gunsalus R."/>
            <person name="McInerney M.J."/>
        </authorList>
    </citation>
    <scope>NUCLEOTIDE SEQUENCE [LARGE SCALE GENOMIC DNA]</scope>
    <source>
        <strain evidence="2">DSM 2245B / Goettingen</strain>
    </source>
</reference>
<evidence type="ECO:0000313" key="1">
    <source>
        <dbReference type="EMBL" id="ABI67979.1"/>
    </source>
</evidence>
<dbReference type="EMBL" id="CP000448">
    <property type="protein sequence ID" value="ABI67979.1"/>
    <property type="molecule type" value="Genomic_DNA"/>
</dbReference>
<dbReference type="InterPro" id="IPR008323">
    <property type="entry name" value="UCP033563"/>
</dbReference>
<dbReference type="Pfam" id="PF06245">
    <property type="entry name" value="DUF1015"/>
    <property type="match status" value="1"/>
</dbReference>
<dbReference type="AlphaFoldDB" id="Q0AZ75"/>